<accession>A0A7W8DA48</accession>
<dbReference type="SUPFAM" id="SSF54523">
    <property type="entry name" value="Pili subunits"/>
    <property type="match status" value="1"/>
</dbReference>
<protein>
    <submittedName>
        <fullName evidence="3">Type IV pilus assembly protein PilE</fullName>
    </submittedName>
</protein>
<dbReference type="InterPro" id="IPR045584">
    <property type="entry name" value="Pilin-like"/>
</dbReference>
<name>A0A7W8DA48_9GAMM</name>
<dbReference type="Proteomes" id="UP000521199">
    <property type="component" value="Unassembled WGS sequence"/>
</dbReference>
<dbReference type="Pfam" id="PF07963">
    <property type="entry name" value="N_methyl"/>
    <property type="match status" value="1"/>
</dbReference>
<dbReference type="Pfam" id="PF16732">
    <property type="entry name" value="ComP_DUS"/>
    <property type="match status" value="1"/>
</dbReference>
<dbReference type="PANTHER" id="PTHR30093:SF47">
    <property type="entry name" value="TYPE IV PILUS NON-CORE MINOR PILIN PILE"/>
    <property type="match status" value="1"/>
</dbReference>
<keyword evidence="2" id="KW-1133">Transmembrane helix</keyword>
<dbReference type="Gene3D" id="3.30.700.10">
    <property type="entry name" value="Glycoprotein, Type 4 Pilin"/>
    <property type="match status" value="1"/>
</dbReference>
<dbReference type="PROSITE" id="PS00409">
    <property type="entry name" value="PROKAR_NTER_METHYL"/>
    <property type="match status" value="1"/>
</dbReference>
<evidence type="ECO:0000313" key="3">
    <source>
        <dbReference type="EMBL" id="MBB5209371.1"/>
    </source>
</evidence>
<gene>
    <name evidence="3" type="ORF">HNQ52_002940</name>
</gene>
<dbReference type="NCBIfam" id="TIGR02532">
    <property type="entry name" value="IV_pilin_GFxxxE"/>
    <property type="match status" value="1"/>
</dbReference>
<dbReference type="InterPro" id="IPR012902">
    <property type="entry name" value="N_methyl_site"/>
</dbReference>
<reference evidence="3 4" key="1">
    <citation type="submission" date="2020-08" db="EMBL/GenBank/DDBJ databases">
        <title>Genomic Encyclopedia of Type Strains, Phase IV (KMG-IV): sequencing the most valuable type-strain genomes for metagenomic binning, comparative biology and taxonomic classification.</title>
        <authorList>
            <person name="Goeker M."/>
        </authorList>
    </citation>
    <scope>NUCLEOTIDE SEQUENCE [LARGE SCALE GENOMIC DNA]</scope>
    <source>
        <strain evidence="3 4">DSM 24163</strain>
    </source>
</reference>
<organism evidence="3 4">
    <name type="scientific">Chiayiivirga flava</name>
    <dbReference type="NCBI Taxonomy" id="659595"/>
    <lineage>
        <taxon>Bacteria</taxon>
        <taxon>Pseudomonadati</taxon>
        <taxon>Pseudomonadota</taxon>
        <taxon>Gammaproteobacteria</taxon>
        <taxon>Lysobacterales</taxon>
        <taxon>Lysobacteraceae</taxon>
        <taxon>Chiayiivirga</taxon>
    </lineage>
</organism>
<keyword evidence="4" id="KW-1185">Reference proteome</keyword>
<evidence type="ECO:0000313" key="4">
    <source>
        <dbReference type="Proteomes" id="UP000521199"/>
    </source>
</evidence>
<dbReference type="GO" id="GO:0043683">
    <property type="term" value="P:type IV pilus assembly"/>
    <property type="evidence" value="ECO:0007669"/>
    <property type="project" value="InterPro"/>
</dbReference>
<dbReference type="PANTHER" id="PTHR30093">
    <property type="entry name" value="GENERAL SECRETION PATHWAY PROTEIN G"/>
    <property type="match status" value="1"/>
</dbReference>
<keyword evidence="2" id="KW-0472">Membrane</keyword>
<dbReference type="AlphaFoldDB" id="A0A7W8DA48"/>
<feature type="region of interest" description="Disordered" evidence="1">
    <location>
        <begin position="101"/>
        <end position="133"/>
    </location>
</feature>
<dbReference type="EMBL" id="JACHHP010000006">
    <property type="protein sequence ID" value="MBB5209371.1"/>
    <property type="molecule type" value="Genomic_DNA"/>
</dbReference>
<evidence type="ECO:0000256" key="2">
    <source>
        <dbReference type="SAM" id="Phobius"/>
    </source>
</evidence>
<keyword evidence="2" id="KW-0812">Transmembrane</keyword>
<sequence>MKRRSNASGFTLIELVIVVAIVAILTAIAVPAYNDQVRKSRRADGKAVALQMVQGLERWHTVNNTYAGYAETMSSPSGDPDPHYEITASDLTVTTYTVTAEPQNGQTEDKCGTMTVDQTGAKTPTGGDLDDCW</sequence>
<evidence type="ECO:0000256" key="1">
    <source>
        <dbReference type="SAM" id="MobiDB-lite"/>
    </source>
</evidence>
<proteinExistence type="predicted"/>
<feature type="transmembrane region" description="Helical" evidence="2">
    <location>
        <begin position="12"/>
        <end position="33"/>
    </location>
</feature>
<comment type="caution">
    <text evidence="3">The sequence shown here is derived from an EMBL/GenBank/DDBJ whole genome shotgun (WGS) entry which is preliminary data.</text>
</comment>
<dbReference type="InterPro" id="IPR031982">
    <property type="entry name" value="PilE-like"/>
</dbReference>
<dbReference type="RefSeq" id="WP_183961917.1">
    <property type="nucleotide sequence ID" value="NZ_JACHHP010000006.1"/>
</dbReference>